<evidence type="ECO:0000313" key="1">
    <source>
        <dbReference type="EMBL" id="KAF0719318.1"/>
    </source>
</evidence>
<dbReference type="PANTHER" id="PTHR33053:SF24">
    <property type="entry name" value="TRANSPOSASE DOMAIN-CONTAINING PROTEIN"/>
    <property type="match status" value="1"/>
</dbReference>
<gene>
    <name evidence="1" type="ORF">FWK35_00018160</name>
</gene>
<evidence type="ECO:0008006" key="3">
    <source>
        <dbReference type="Google" id="ProtNLM"/>
    </source>
</evidence>
<proteinExistence type="predicted"/>
<accession>A0A6G0W1A4</accession>
<dbReference type="OrthoDB" id="7758130at2759"/>
<protein>
    <recommendedName>
        <fullName evidence="3">DUF4806 domain-containing protein</fullName>
    </recommendedName>
</protein>
<keyword evidence="2" id="KW-1185">Reference proteome</keyword>
<organism evidence="1 2">
    <name type="scientific">Aphis craccivora</name>
    <name type="common">Cowpea aphid</name>
    <dbReference type="NCBI Taxonomy" id="307492"/>
    <lineage>
        <taxon>Eukaryota</taxon>
        <taxon>Metazoa</taxon>
        <taxon>Ecdysozoa</taxon>
        <taxon>Arthropoda</taxon>
        <taxon>Hexapoda</taxon>
        <taxon>Insecta</taxon>
        <taxon>Pterygota</taxon>
        <taxon>Neoptera</taxon>
        <taxon>Paraneoptera</taxon>
        <taxon>Hemiptera</taxon>
        <taxon>Sternorrhyncha</taxon>
        <taxon>Aphidomorpha</taxon>
        <taxon>Aphidoidea</taxon>
        <taxon>Aphididae</taxon>
        <taxon>Aphidini</taxon>
        <taxon>Aphis</taxon>
        <taxon>Aphis</taxon>
    </lineage>
</organism>
<sequence length="426" mass="49558">IFGRLFTNQLATKYSWTGFRNDCQLQNLNLIKIIKNIALKTFNSTEIEFENHHIIGLIKSCEDTLCVDIDQMLGSLKLNRIKSLAEILEQHNMSSNQQQGVSHSEIPQIQESTIEDVSIIYHGQFKKPSSIFEFLNLFINEINEIISNGLEINEKILSQVICDAPAKSFILNVKNHNAYHGCNSCIVEGTYINHRMSYLDMDSPLRTDQSFRNKQDEYYHKDSSPLEDLPLILKSEFSRLPRTLEECEFWKATEFRTFLIYTGPIVDYPNYYGNEYVGYNVHGLLHITDFVLIHGSLDAFSAFKIYENYLQFIKKISKNSKHPLQDTYNRIMEKINSQPYDVSFNYPNLKNELNYDSSINNALTETLYEQLVLENFVVIYKWTIFPNTFYYIVPISNDKLVNQRFKNDGSKKNWRKSISLPCGAVV</sequence>
<feature type="non-terminal residue" evidence="1">
    <location>
        <position position="1"/>
    </location>
</feature>
<dbReference type="Proteomes" id="UP000478052">
    <property type="component" value="Unassembled WGS sequence"/>
</dbReference>
<comment type="caution">
    <text evidence="1">The sequence shown here is derived from an EMBL/GenBank/DDBJ whole genome shotgun (WGS) entry which is preliminary data.</text>
</comment>
<evidence type="ECO:0000313" key="2">
    <source>
        <dbReference type="Proteomes" id="UP000478052"/>
    </source>
</evidence>
<reference evidence="1 2" key="1">
    <citation type="submission" date="2019-08" db="EMBL/GenBank/DDBJ databases">
        <title>Whole genome of Aphis craccivora.</title>
        <authorList>
            <person name="Voronova N.V."/>
            <person name="Shulinski R.S."/>
            <person name="Bandarenka Y.V."/>
            <person name="Zhorov D.G."/>
            <person name="Warner D."/>
        </authorList>
    </citation>
    <scope>NUCLEOTIDE SEQUENCE [LARGE SCALE GENOMIC DNA]</scope>
    <source>
        <strain evidence="1">180601</strain>
        <tissue evidence="1">Whole Body</tissue>
    </source>
</reference>
<name>A0A6G0W1A4_APHCR</name>
<feature type="non-terminal residue" evidence="1">
    <location>
        <position position="426"/>
    </location>
</feature>
<dbReference type="AlphaFoldDB" id="A0A6G0W1A4"/>
<dbReference type="PANTHER" id="PTHR33053">
    <property type="entry name" value="PROTEIN, PUTATIVE-RELATED"/>
    <property type="match status" value="1"/>
</dbReference>
<dbReference type="EMBL" id="VUJU01009574">
    <property type="protein sequence ID" value="KAF0719318.1"/>
    <property type="molecule type" value="Genomic_DNA"/>
</dbReference>